<sequence>MFLYLISFKIVTVSETYSDPREEFKKREEDMRIKIKQMNEQMSKLMIEQEMEDLGPESGAGIQYNEFSISSIYPKKLAANEKTDVLLFVEPKINHTVYCKFGSIVKHGIIGLNNSIKCQSPALQIGEIYIQVSNDRRKWSLPILVQVYDPNAPTYNTPSALIFMGVAVAGYIVYKLYTRHQKAKKGAKHKYEDDLNDQYDERPTNTKKYKETKQREITL</sequence>
<name>A2E5P8_TRIV3</name>
<dbReference type="InterPro" id="IPR013783">
    <property type="entry name" value="Ig-like_fold"/>
</dbReference>
<dbReference type="RefSeq" id="XP_001324191.1">
    <property type="nucleotide sequence ID" value="XM_001324156.1"/>
</dbReference>
<dbReference type="KEGG" id="tva:4769935"/>
<reference evidence="4" key="2">
    <citation type="journal article" date="2007" name="Science">
        <title>Draft genome sequence of the sexually transmitted pathogen Trichomonas vaginalis.</title>
        <authorList>
            <person name="Carlton J.M."/>
            <person name="Hirt R.P."/>
            <person name="Silva J.C."/>
            <person name="Delcher A.L."/>
            <person name="Schatz M."/>
            <person name="Zhao Q."/>
            <person name="Wortman J.R."/>
            <person name="Bidwell S.L."/>
            <person name="Alsmark U.C.M."/>
            <person name="Besteiro S."/>
            <person name="Sicheritz-Ponten T."/>
            <person name="Noel C.J."/>
            <person name="Dacks J.B."/>
            <person name="Foster P.G."/>
            <person name="Simillion C."/>
            <person name="Van de Peer Y."/>
            <person name="Miranda-Saavedra D."/>
            <person name="Barton G.J."/>
            <person name="Westrop G.D."/>
            <person name="Mueller S."/>
            <person name="Dessi D."/>
            <person name="Fiori P.L."/>
            <person name="Ren Q."/>
            <person name="Paulsen I."/>
            <person name="Zhang H."/>
            <person name="Bastida-Corcuera F.D."/>
            <person name="Simoes-Barbosa A."/>
            <person name="Brown M.T."/>
            <person name="Hayes R.D."/>
            <person name="Mukherjee M."/>
            <person name="Okumura C.Y."/>
            <person name="Schneider R."/>
            <person name="Smith A.J."/>
            <person name="Vanacova S."/>
            <person name="Villalvazo M."/>
            <person name="Haas B.J."/>
            <person name="Pertea M."/>
            <person name="Feldblyum T.V."/>
            <person name="Utterback T.R."/>
            <person name="Shu C.L."/>
            <person name="Osoegawa K."/>
            <person name="de Jong P.J."/>
            <person name="Hrdy I."/>
            <person name="Horvathova L."/>
            <person name="Zubacova Z."/>
            <person name="Dolezal P."/>
            <person name="Malik S.B."/>
            <person name="Logsdon J.M. Jr."/>
            <person name="Henze K."/>
            <person name="Gupta A."/>
            <person name="Wang C.C."/>
            <person name="Dunne R.L."/>
            <person name="Upcroft J.A."/>
            <person name="Upcroft P."/>
            <person name="White O."/>
            <person name="Salzberg S.L."/>
            <person name="Tang P."/>
            <person name="Chiu C.-H."/>
            <person name="Lee Y.-S."/>
            <person name="Embley T.M."/>
            <person name="Coombs G.H."/>
            <person name="Mottram J.C."/>
            <person name="Tachezy J."/>
            <person name="Fraser-Liggett C.M."/>
            <person name="Johnson P.J."/>
        </authorList>
    </citation>
    <scope>NUCLEOTIDE SEQUENCE [LARGE SCALE GENOMIC DNA]</scope>
    <source>
        <strain evidence="4">G3</strain>
    </source>
</reference>
<evidence type="ECO:0000256" key="1">
    <source>
        <dbReference type="SAM" id="Coils"/>
    </source>
</evidence>
<organism evidence="4 5">
    <name type="scientific">Trichomonas vaginalis (strain ATCC PRA-98 / G3)</name>
    <dbReference type="NCBI Taxonomy" id="412133"/>
    <lineage>
        <taxon>Eukaryota</taxon>
        <taxon>Metamonada</taxon>
        <taxon>Parabasalia</taxon>
        <taxon>Trichomonadida</taxon>
        <taxon>Trichomonadidae</taxon>
        <taxon>Trichomonas</taxon>
    </lineage>
</organism>
<evidence type="ECO:0000256" key="2">
    <source>
        <dbReference type="SAM" id="MobiDB-lite"/>
    </source>
</evidence>
<gene>
    <name evidence="4" type="ORF">TVAG_271510</name>
</gene>
<dbReference type="VEuPathDB" id="TrichDB:TVAG_271510"/>
<keyword evidence="3" id="KW-1133">Transmembrane helix</keyword>
<feature type="transmembrane region" description="Helical" evidence="3">
    <location>
        <begin position="160"/>
        <end position="177"/>
    </location>
</feature>
<protein>
    <recommendedName>
        <fullName evidence="6">IPT/TIG domain-containing protein</fullName>
    </recommendedName>
</protein>
<evidence type="ECO:0008006" key="6">
    <source>
        <dbReference type="Google" id="ProtNLM"/>
    </source>
</evidence>
<keyword evidence="5" id="KW-1185">Reference proteome</keyword>
<evidence type="ECO:0000256" key="3">
    <source>
        <dbReference type="SAM" id="Phobius"/>
    </source>
</evidence>
<dbReference type="InParanoid" id="A2E5P8"/>
<feature type="region of interest" description="Disordered" evidence="2">
    <location>
        <begin position="194"/>
        <end position="219"/>
    </location>
</feature>
<dbReference type="EMBL" id="DS113309">
    <property type="protein sequence ID" value="EAY11968.1"/>
    <property type="molecule type" value="Genomic_DNA"/>
</dbReference>
<proteinExistence type="predicted"/>
<keyword evidence="3" id="KW-0812">Transmembrane</keyword>
<keyword evidence="3" id="KW-0472">Membrane</keyword>
<dbReference type="AlphaFoldDB" id="A2E5P8"/>
<dbReference type="Gene3D" id="2.60.40.10">
    <property type="entry name" value="Immunoglobulins"/>
    <property type="match status" value="1"/>
</dbReference>
<accession>A2E5P8</accession>
<keyword evidence="1" id="KW-0175">Coiled coil</keyword>
<reference evidence="4" key="1">
    <citation type="submission" date="2006-10" db="EMBL/GenBank/DDBJ databases">
        <authorList>
            <person name="Amadeo P."/>
            <person name="Zhao Q."/>
            <person name="Wortman J."/>
            <person name="Fraser-Liggett C."/>
            <person name="Carlton J."/>
        </authorList>
    </citation>
    <scope>NUCLEOTIDE SEQUENCE</scope>
    <source>
        <strain evidence="4">G3</strain>
    </source>
</reference>
<dbReference type="Proteomes" id="UP000001542">
    <property type="component" value="Unassembled WGS sequence"/>
</dbReference>
<dbReference type="VEuPathDB" id="TrichDB:TVAGG3_0257520"/>
<evidence type="ECO:0000313" key="5">
    <source>
        <dbReference type="Proteomes" id="UP000001542"/>
    </source>
</evidence>
<feature type="coiled-coil region" evidence="1">
    <location>
        <begin position="21"/>
        <end position="48"/>
    </location>
</feature>
<evidence type="ECO:0000313" key="4">
    <source>
        <dbReference type="EMBL" id="EAY11968.1"/>
    </source>
</evidence>